<dbReference type="PANTHER" id="PTHR36503">
    <property type="entry name" value="BLR2520 PROTEIN"/>
    <property type="match status" value="1"/>
</dbReference>
<protein>
    <submittedName>
        <fullName evidence="2">Glyoxalase</fullName>
    </submittedName>
</protein>
<name>A0A5J5L1K9_9MICC</name>
<comment type="caution">
    <text evidence="2">The sequence shown here is derived from an EMBL/GenBank/DDBJ whole genome shotgun (WGS) entry which is preliminary data.</text>
</comment>
<proteinExistence type="predicted"/>
<gene>
    <name evidence="2" type="ORF">FCK90_01545</name>
</gene>
<dbReference type="SUPFAM" id="SSF54593">
    <property type="entry name" value="Glyoxalase/Bleomycin resistance protein/Dihydroxybiphenyl dioxygenase"/>
    <property type="match status" value="1"/>
</dbReference>
<keyword evidence="3" id="KW-1185">Reference proteome</keyword>
<feature type="domain" description="VOC" evidence="1">
    <location>
        <begin position="9"/>
        <end position="139"/>
    </location>
</feature>
<dbReference type="PANTHER" id="PTHR36503:SF1">
    <property type="entry name" value="BLR2520 PROTEIN"/>
    <property type="match status" value="1"/>
</dbReference>
<sequence length="142" mass="15191">MSEHPGSSVVGTVVCLPVRDLQVALRFYQGVFSMPDLVIEEGMITVELPGLSLFLLEEENFASYSRKAGREVSYPGDAAGTGVILSCAIATRENLDSMLAAAVDHGGGVPKPAAIDPEVGLYLGYFFDPDGHHWELAHSQRG</sequence>
<dbReference type="AlphaFoldDB" id="A0A5J5L1K9"/>
<dbReference type="EMBL" id="SZWF01000001">
    <property type="protein sequence ID" value="KAA9395713.1"/>
    <property type="molecule type" value="Genomic_DNA"/>
</dbReference>
<dbReference type="InterPro" id="IPR037523">
    <property type="entry name" value="VOC_core"/>
</dbReference>
<organism evidence="2 3">
    <name type="scientific">Kocuria coralli</name>
    <dbReference type="NCBI Taxonomy" id="1461025"/>
    <lineage>
        <taxon>Bacteria</taxon>
        <taxon>Bacillati</taxon>
        <taxon>Actinomycetota</taxon>
        <taxon>Actinomycetes</taxon>
        <taxon>Micrococcales</taxon>
        <taxon>Micrococcaceae</taxon>
        <taxon>Kocuria</taxon>
    </lineage>
</organism>
<evidence type="ECO:0000259" key="1">
    <source>
        <dbReference type="PROSITE" id="PS51819"/>
    </source>
</evidence>
<dbReference type="OrthoDB" id="9798430at2"/>
<evidence type="ECO:0000313" key="3">
    <source>
        <dbReference type="Proteomes" id="UP000325957"/>
    </source>
</evidence>
<dbReference type="PROSITE" id="PS51819">
    <property type="entry name" value="VOC"/>
    <property type="match status" value="1"/>
</dbReference>
<dbReference type="RefSeq" id="WP_158032518.1">
    <property type="nucleotide sequence ID" value="NZ_ML708610.1"/>
</dbReference>
<dbReference type="InterPro" id="IPR029068">
    <property type="entry name" value="Glyas_Bleomycin-R_OHBP_Dase"/>
</dbReference>
<dbReference type="Proteomes" id="UP000325957">
    <property type="component" value="Unassembled WGS sequence"/>
</dbReference>
<reference evidence="2 3" key="1">
    <citation type="submission" date="2019-05" db="EMBL/GenBank/DDBJ databases">
        <title>Kocuria coralli sp. nov., a novel actinobacterium isolated from coral reef seawater.</title>
        <authorList>
            <person name="Li J."/>
        </authorList>
    </citation>
    <scope>NUCLEOTIDE SEQUENCE [LARGE SCALE GENOMIC DNA]</scope>
    <source>
        <strain evidence="2 3">SCSIO 13007</strain>
    </source>
</reference>
<dbReference type="InterPro" id="IPR004360">
    <property type="entry name" value="Glyas_Fos-R_dOase_dom"/>
</dbReference>
<dbReference type="Pfam" id="PF00903">
    <property type="entry name" value="Glyoxalase"/>
    <property type="match status" value="1"/>
</dbReference>
<dbReference type="Gene3D" id="3.10.180.10">
    <property type="entry name" value="2,3-Dihydroxybiphenyl 1,2-Dioxygenase, domain 1"/>
    <property type="match status" value="1"/>
</dbReference>
<evidence type="ECO:0000313" key="2">
    <source>
        <dbReference type="EMBL" id="KAA9395713.1"/>
    </source>
</evidence>
<accession>A0A5J5L1K9</accession>